<keyword evidence="3" id="KW-1185">Reference proteome</keyword>
<evidence type="ECO:0000259" key="1">
    <source>
        <dbReference type="Pfam" id="PF06985"/>
    </source>
</evidence>
<evidence type="ECO:0000313" key="3">
    <source>
        <dbReference type="Proteomes" id="UP000245910"/>
    </source>
</evidence>
<dbReference type="EMBL" id="LN649229">
    <property type="protein sequence ID" value="CEI66014.1"/>
    <property type="molecule type" value="Genomic_DNA"/>
</dbReference>
<dbReference type="Pfam" id="PF06985">
    <property type="entry name" value="HET"/>
    <property type="match status" value="1"/>
</dbReference>
<name>A0A2L2T5C6_9HYPO</name>
<dbReference type="Proteomes" id="UP000245910">
    <property type="component" value="Chromosome I"/>
</dbReference>
<evidence type="ECO:0000313" key="2">
    <source>
        <dbReference type="EMBL" id="CEI66014.1"/>
    </source>
</evidence>
<dbReference type="PANTHER" id="PTHR33112">
    <property type="entry name" value="DOMAIN PROTEIN, PUTATIVE-RELATED"/>
    <property type="match status" value="1"/>
</dbReference>
<reference evidence="3" key="1">
    <citation type="submission" date="2014-10" db="EMBL/GenBank/DDBJ databases">
        <authorList>
            <person name="King R."/>
        </authorList>
    </citation>
    <scope>NUCLEOTIDE SEQUENCE [LARGE SCALE GENOMIC DNA]</scope>
    <source>
        <strain evidence="3">A3/5</strain>
    </source>
</reference>
<organism evidence="2 3">
    <name type="scientific">Fusarium venenatum</name>
    <dbReference type="NCBI Taxonomy" id="56646"/>
    <lineage>
        <taxon>Eukaryota</taxon>
        <taxon>Fungi</taxon>
        <taxon>Dikarya</taxon>
        <taxon>Ascomycota</taxon>
        <taxon>Pezizomycotina</taxon>
        <taxon>Sordariomycetes</taxon>
        <taxon>Hypocreomycetidae</taxon>
        <taxon>Hypocreales</taxon>
        <taxon>Nectriaceae</taxon>
        <taxon>Fusarium</taxon>
    </lineage>
</organism>
<protein>
    <recommendedName>
        <fullName evidence="1">Heterokaryon incompatibility domain-containing protein</fullName>
    </recommendedName>
</protein>
<dbReference type="AlphaFoldDB" id="A0A2L2T5C6"/>
<feature type="domain" description="Heterokaryon incompatibility" evidence="1">
    <location>
        <begin position="125"/>
        <end position="284"/>
    </location>
</feature>
<dbReference type="STRING" id="56646.A0A2L2T5C6"/>
<dbReference type="InterPro" id="IPR010730">
    <property type="entry name" value="HET"/>
</dbReference>
<dbReference type="PANTHER" id="PTHR33112:SF11">
    <property type="entry name" value="HETEROKARYON INCOMPATIBILITY DOMAIN-CONTAINING PROTEIN"/>
    <property type="match status" value="1"/>
</dbReference>
<proteinExistence type="predicted"/>
<accession>A0A2L2T5C6</accession>
<sequence length="614" mass="70278">MAVIEDDSGFNLSFELGPDASELTGIPRRILKFEARKETDEEKRLGHDRLILDSIKFSASTNSFEVFSLAKKWMSQCLEKHPTCNKSTDTEWYPTRLLSFKSSDNAKDPIIYLVETSAVTPSGPYMTLSHSWGKGHAITLNKQSYQSLLQGMPLSSFPPTFRDACFIVQQFGVDHIWIDALCIFQDKGDLSDWSREASLMHKVYSFSHCNIAAAENTNSSEPIFRNRNPESLIPPTTEAIVQKRPSDSEFEDTPLSDKYILDYQDYWKPVEDAHINTRGWVMQERFLSPRALHFGAHQVYWECREFAASETNPDGFEILYFGDPFKGLMNAPHGYSSWSSLVMKYSGCALSFPSDRLVAFSAVARLYEYYLSDDYVAGMWRSHLQSGLLWRAYTSDKGVPTRYEAYTAPSWSWASINGDVLTTVQVPDREEYLYEVGDYKLEYATEDKMGAVRSGWIRLSGHLRKLKLLHKQEEGKDMWSLIIDNIEYDPQQYKDEETGDIWSSVSLDEPQTDFDKDNKSDALYCMLTRHHLFDDIGAPFNMWDFLLFKLVDPSRGIFRRIGMARTRTGKVKNPYPMSSLIQEASSESAQQDGFDFTALPCATYEDGLHSIYVI</sequence>